<evidence type="ECO:0000313" key="6">
    <source>
        <dbReference type="Proteomes" id="UP000664073"/>
    </source>
</evidence>
<accession>A0A939HKJ0</accession>
<evidence type="ECO:0000259" key="4">
    <source>
        <dbReference type="SMART" id="SM00796"/>
    </source>
</evidence>
<feature type="domain" description="Carboxyltransferase" evidence="4">
    <location>
        <begin position="2"/>
        <end position="202"/>
    </location>
</feature>
<dbReference type="Gene3D" id="2.40.100.10">
    <property type="entry name" value="Cyclophilin-like"/>
    <property type="match status" value="1"/>
</dbReference>
<dbReference type="PANTHER" id="PTHR34698:SF2">
    <property type="entry name" value="5-OXOPROLINASE SUBUNIT B"/>
    <property type="match status" value="1"/>
</dbReference>
<organism evidence="5 6">
    <name type="scientific">Acetobacter garciniae</name>
    <dbReference type="NCBI Taxonomy" id="2817435"/>
    <lineage>
        <taxon>Bacteria</taxon>
        <taxon>Pseudomonadati</taxon>
        <taxon>Pseudomonadota</taxon>
        <taxon>Alphaproteobacteria</taxon>
        <taxon>Acetobacterales</taxon>
        <taxon>Acetobacteraceae</taxon>
        <taxon>Acetobacter</taxon>
    </lineage>
</organism>
<protein>
    <submittedName>
        <fullName evidence="5">5-oxoprolinase subunit PxpB</fullName>
        <ecNumber evidence="5">3.5.2.9</ecNumber>
    </submittedName>
</protein>
<keyword evidence="3" id="KW-0067">ATP-binding</keyword>
<gene>
    <name evidence="5" type="primary">pxpB</name>
    <name evidence="5" type="ORF">J2D77_04600</name>
</gene>
<keyword evidence="6" id="KW-1185">Reference proteome</keyword>
<evidence type="ECO:0000256" key="2">
    <source>
        <dbReference type="ARBA" id="ARBA00022801"/>
    </source>
</evidence>
<dbReference type="SMART" id="SM00796">
    <property type="entry name" value="AHS1"/>
    <property type="match status" value="1"/>
</dbReference>
<sequence length="213" mass="23381">MMRIHCAGANAFLLDMSEGTFQDTIQVRIWGMAHVLQAAQGITMLTPGANNLLVVFDPQITEIQSIHRLLKQAWDQAASISITPRELVVSVVYGGDGGEDLAHVAQQTRLSETEVVRLHTSCAYRVAMIGYSPGFGYLTGLPPQLHVPRRDRPRLSVERKSVCLGGEFTCVMPQTTPSGWHILGKAQCPPLFDPTAQKPCFLQAGDIVRFVRA</sequence>
<dbReference type="InterPro" id="IPR029000">
    <property type="entry name" value="Cyclophilin-like_dom_sf"/>
</dbReference>
<dbReference type="SUPFAM" id="SSF160467">
    <property type="entry name" value="PH0987 N-terminal domain-like"/>
    <property type="match status" value="1"/>
</dbReference>
<comment type="caution">
    <text evidence="5">The sequence shown here is derived from an EMBL/GenBank/DDBJ whole genome shotgun (WGS) entry which is preliminary data.</text>
</comment>
<proteinExistence type="predicted"/>
<dbReference type="EC" id="3.5.2.9" evidence="5"/>
<dbReference type="PANTHER" id="PTHR34698">
    <property type="entry name" value="5-OXOPROLINASE SUBUNIT B"/>
    <property type="match status" value="1"/>
</dbReference>
<dbReference type="EMBL" id="JAFVMH010000002">
    <property type="protein sequence ID" value="MBO1324435.1"/>
    <property type="molecule type" value="Genomic_DNA"/>
</dbReference>
<dbReference type="AlphaFoldDB" id="A0A939HKJ0"/>
<reference evidence="5" key="1">
    <citation type="submission" date="2021-03" db="EMBL/GenBank/DDBJ databases">
        <title>The complete genome sequence of Acetobacter sp. TBRC 12339.</title>
        <authorList>
            <person name="Charoenyingcharoen P."/>
            <person name="Yukphan P."/>
        </authorList>
    </citation>
    <scope>NUCLEOTIDE SEQUENCE</scope>
    <source>
        <strain evidence="5">TBRC 12339</strain>
    </source>
</reference>
<keyword evidence="2 5" id="KW-0378">Hydrolase</keyword>
<dbReference type="Proteomes" id="UP000664073">
    <property type="component" value="Unassembled WGS sequence"/>
</dbReference>
<dbReference type="InterPro" id="IPR003833">
    <property type="entry name" value="CT_C_D"/>
</dbReference>
<dbReference type="GO" id="GO:0017168">
    <property type="term" value="F:5-oxoprolinase (ATP-hydrolyzing) activity"/>
    <property type="evidence" value="ECO:0007669"/>
    <property type="project" value="UniProtKB-EC"/>
</dbReference>
<dbReference type="Pfam" id="PF02682">
    <property type="entry name" value="CT_C_D"/>
    <property type="match status" value="1"/>
</dbReference>
<evidence type="ECO:0000313" key="5">
    <source>
        <dbReference type="EMBL" id="MBO1324435.1"/>
    </source>
</evidence>
<dbReference type="SUPFAM" id="SSF50891">
    <property type="entry name" value="Cyclophilin-like"/>
    <property type="match status" value="1"/>
</dbReference>
<dbReference type="GO" id="GO:0005524">
    <property type="term" value="F:ATP binding"/>
    <property type="evidence" value="ECO:0007669"/>
    <property type="project" value="UniProtKB-KW"/>
</dbReference>
<keyword evidence="1" id="KW-0547">Nucleotide-binding</keyword>
<dbReference type="InterPro" id="IPR010016">
    <property type="entry name" value="PxpB"/>
</dbReference>
<evidence type="ECO:0000256" key="3">
    <source>
        <dbReference type="ARBA" id="ARBA00022840"/>
    </source>
</evidence>
<name>A0A939HKJ0_9PROT</name>
<dbReference type="NCBIfam" id="TIGR00370">
    <property type="entry name" value="5-oxoprolinase subunit PxpB"/>
    <property type="match status" value="1"/>
</dbReference>
<dbReference type="Gene3D" id="3.30.1360.40">
    <property type="match status" value="1"/>
</dbReference>
<evidence type="ECO:0000256" key="1">
    <source>
        <dbReference type="ARBA" id="ARBA00022741"/>
    </source>
</evidence>